<feature type="region of interest" description="Disordered" evidence="2">
    <location>
        <begin position="949"/>
        <end position="969"/>
    </location>
</feature>
<feature type="region of interest" description="Disordered" evidence="2">
    <location>
        <begin position="257"/>
        <end position="300"/>
    </location>
</feature>
<feature type="compositionally biased region" description="Low complexity" evidence="2">
    <location>
        <begin position="462"/>
        <end position="502"/>
    </location>
</feature>
<dbReference type="AlphaFoldDB" id="A0A6A5ZMZ5"/>
<evidence type="ECO:0000256" key="2">
    <source>
        <dbReference type="SAM" id="MobiDB-lite"/>
    </source>
</evidence>
<feature type="compositionally biased region" description="Low complexity" evidence="2">
    <location>
        <begin position="563"/>
        <end position="574"/>
    </location>
</feature>
<feature type="compositionally biased region" description="Low complexity" evidence="2">
    <location>
        <begin position="266"/>
        <end position="277"/>
    </location>
</feature>
<feature type="compositionally biased region" description="Polar residues" evidence="2">
    <location>
        <begin position="584"/>
        <end position="597"/>
    </location>
</feature>
<dbReference type="Proteomes" id="UP000799770">
    <property type="component" value="Unassembled WGS sequence"/>
</dbReference>
<feature type="region of interest" description="Disordered" evidence="2">
    <location>
        <begin position="727"/>
        <end position="761"/>
    </location>
</feature>
<dbReference type="OrthoDB" id="1932706at2759"/>
<feature type="compositionally biased region" description="Basic and acidic residues" evidence="2">
    <location>
        <begin position="424"/>
        <end position="437"/>
    </location>
</feature>
<dbReference type="EMBL" id="ML977314">
    <property type="protein sequence ID" value="KAF2119838.1"/>
    <property type="molecule type" value="Genomic_DNA"/>
</dbReference>
<feature type="compositionally biased region" description="Pro residues" evidence="2">
    <location>
        <begin position="278"/>
        <end position="290"/>
    </location>
</feature>
<organism evidence="4 5">
    <name type="scientific">Lophiotrema nucula</name>
    <dbReference type="NCBI Taxonomy" id="690887"/>
    <lineage>
        <taxon>Eukaryota</taxon>
        <taxon>Fungi</taxon>
        <taxon>Dikarya</taxon>
        <taxon>Ascomycota</taxon>
        <taxon>Pezizomycotina</taxon>
        <taxon>Dothideomycetes</taxon>
        <taxon>Pleosporomycetidae</taxon>
        <taxon>Pleosporales</taxon>
        <taxon>Lophiotremataceae</taxon>
        <taxon>Lophiotrema</taxon>
    </lineage>
</organism>
<feature type="compositionally biased region" description="Basic and acidic residues" evidence="2">
    <location>
        <begin position="450"/>
        <end position="461"/>
    </location>
</feature>
<dbReference type="InterPro" id="IPR046468">
    <property type="entry name" value="Spt20-like_SEP"/>
</dbReference>
<feature type="region of interest" description="Disordered" evidence="2">
    <location>
        <begin position="424"/>
        <end position="543"/>
    </location>
</feature>
<feature type="compositionally biased region" description="Polar residues" evidence="2">
    <location>
        <begin position="503"/>
        <end position="543"/>
    </location>
</feature>
<keyword evidence="1" id="KW-0175">Coiled coil</keyword>
<evidence type="ECO:0000313" key="5">
    <source>
        <dbReference type="Proteomes" id="UP000799770"/>
    </source>
</evidence>
<sequence>MSTVAVAARPSQALRQRRESQRPALARTATAKASNMENGAAKEETRRYSGRSPLDSSRHRLTDMPVWTQQEVLAKFKGCQPSMRVYLHQNHFRLNDSQESLSYASPMKLLLRHLREKTVPHDMLDDFYFAGIPFYDNCLIVEVHDYRSGSIKAKDDSSSAPDGSGTVPFSIHNHNQYITPSPHVPYPSESPGKPADGQAKAAAPDGSKPDKDVDKENMPAPGQPASQKQPTKAKIVTVVLFPTSQSHDADIQLLATTPMPDPQTYRRNQAAGRAAGNPPTPLTAVPPTPTFPAGRSPKRQKMVVDETNVHEFEAAMYSETCPKLYLEPTRSLGESVALIEAMTHPNNKNPAPARKTRKRTTAELAADEAEAADIQRFMLAGDEFQASKTAAATGGDEAQPAVRGGANFQTFSRFKTLESIKMHHEEAERRKKEEEARAAAAKRQAQAEAELQKRRDLEASRQAEQTQQSQALMQQRQQDMLRQQQAHQAQQQAMQQEQALRASQNQQMANAPTPQVSQTPQSATQAHFSSPVVRQNTPMVSSPMVSTHPLGGTPMMPTSSNHGAAGSPARPPSAVQHAAGMARTVSQQQNQPMSRTGTPMVAQGTPVMGSAGPARNMASTPQPNRMSQGSPTMPMQGGTPVMMNTPSMQGMTPEQLQMAHQQQQARLRAQAQVQAQRQMGMSPGQAMTPQQMATMKAQQQISREGIPGGHQPQVYKNMLAQRFLAEMQQQQQQHMGHGSPQGVQMSQHAGTPQQPSNPLQNLSSAQLEAQFRQRQQHLMQQYGTQQNVPPQAMQQLRAFQQMINNKKQAEQQAAGQMQMSQSMQGQMNMGGGQNPNNPMQMQQYQAVLQQQQRQRQAQMQRAHIAQQQAMHGGQMPQNMMNAIQMQNMQQNMGGMQGMQGMNMQNMQNMAGMNVQGMGNMAGMNMQGMGNMSNMQQQQQQMMMRQMMAQRSQMQNQQGQGGNGMEWSGV</sequence>
<gene>
    <name evidence="4" type="ORF">BDV96DRAFT_566175</name>
</gene>
<accession>A0A6A5ZMZ5</accession>
<protein>
    <submittedName>
        <fullName evidence="4">Spt20 family-domain-containing protein</fullName>
    </submittedName>
</protein>
<evidence type="ECO:0000259" key="3">
    <source>
        <dbReference type="Pfam" id="PF12090"/>
    </source>
</evidence>
<feature type="domain" description="Spt20-like SEP" evidence="3">
    <location>
        <begin position="78"/>
        <end position="337"/>
    </location>
</feature>
<keyword evidence="5" id="KW-1185">Reference proteome</keyword>
<feature type="coiled-coil region" evidence="1">
    <location>
        <begin position="841"/>
        <end position="868"/>
    </location>
</feature>
<feature type="region of interest" description="Disordered" evidence="2">
    <location>
        <begin position="344"/>
        <end position="367"/>
    </location>
</feature>
<feature type="region of interest" description="Disordered" evidence="2">
    <location>
        <begin position="151"/>
        <end position="231"/>
    </location>
</feature>
<feature type="region of interest" description="Disordered" evidence="2">
    <location>
        <begin position="557"/>
        <end position="597"/>
    </location>
</feature>
<feature type="compositionally biased region" description="Basic and acidic residues" evidence="2">
    <location>
        <begin position="207"/>
        <end position="217"/>
    </location>
</feature>
<dbReference type="Pfam" id="PF12090">
    <property type="entry name" value="Spt20_SEP"/>
    <property type="match status" value="1"/>
</dbReference>
<evidence type="ECO:0000256" key="1">
    <source>
        <dbReference type="SAM" id="Coils"/>
    </source>
</evidence>
<feature type="compositionally biased region" description="Polar residues" evidence="2">
    <location>
        <begin position="741"/>
        <end position="761"/>
    </location>
</feature>
<proteinExistence type="predicted"/>
<evidence type="ECO:0000313" key="4">
    <source>
        <dbReference type="EMBL" id="KAF2119838.1"/>
    </source>
</evidence>
<feature type="region of interest" description="Disordered" evidence="2">
    <location>
        <begin position="1"/>
        <end position="57"/>
    </location>
</feature>
<reference evidence="4" key="1">
    <citation type="journal article" date="2020" name="Stud. Mycol.">
        <title>101 Dothideomycetes genomes: a test case for predicting lifestyles and emergence of pathogens.</title>
        <authorList>
            <person name="Haridas S."/>
            <person name="Albert R."/>
            <person name="Binder M."/>
            <person name="Bloem J."/>
            <person name="Labutti K."/>
            <person name="Salamov A."/>
            <person name="Andreopoulos B."/>
            <person name="Baker S."/>
            <person name="Barry K."/>
            <person name="Bills G."/>
            <person name="Bluhm B."/>
            <person name="Cannon C."/>
            <person name="Castanera R."/>
            <person name="Culley D."/>
            <person name="Daum C."/>
            <person name="Ezra D."/>
            <person name="Gonzalez J."/>
            <person name="Henrissat B."/>
            <person name="Kuo A."/>
            <person name="Liang C."/>
            <person name="Lipzen A."/>
            <person name="Lutzoni F."/>
            <person name="Magnuson J."/>
            <person name="Mondo S."/>
            <person name="Nolan M."/>
            <person name="Ohm R."/>
            <person name="Pangilinan J."/>
            <person name="Park H.-J."/>
            <person name="Ramirez L."/>
            <person name="Alfaro M."/>
            <person name="Sun H."/>
            <person name="Tritt A."/>
            <person name="Yoshinaga Y."/>
            <person name="Zwiers L.-H."/>
            <person name="Turgeon B."/>
            <person name="Goodwin S."/>
            <person name="Spatafora J."/>
            <person name="Crous P."/>
            <person name="Grigoriev I."/>
        </authorList>
    </citation>
    <scope>NUCLEOTIDE SEQUENCE</scope>
    <source>
        <strain evidence="4">CBS 627.86</strain>
    </source>
</reference>
<name>A0A6A5ZMZ5_9PLEO</name>
<feature type="compositionally biased region" description="Low complexity" evidence="2">
    <location>
        <begin position="438"/>
        <end position="449"/>
    </location>
</feature>